<proteinExistence type="predicted"/>
<gene>
    <name evidence="1" type="ORF">V5799_003919</name>
</gene>
<dbReference type="EMBL" id="JARKHS020034125">
    <property type="protein sequence ID" value="KAK8758450.1"/>
    <property type="molecule type" value="Genomic_DNA"/>
</dbReference>
<evidence type="ECO:0000313" key="2">
    <source>
        <dbReference type="Proteomes" id="UP001321473"/>
    </source>
</evidence>
<dbReference type="Proteomes" id="UP001321473">
    <property type="component" value="Unassembled WGS sequence"/>
</dbReference>
<name>A0AAQ4D7L0_AMBAM</name>
<sequence length="85" mass="9124">MHYWCYAALCQSWGTAGATTAWLVAFKMSCGGARALSQRPRLALSSSLVSLTSEEALPSFTTGFLSFPGRHGLQTSPLISMPRVV</sequence>
<protein>
    <submittedName>
        <fullName evidence="1">Uncharacterized protein</fullName>
    </submittedName>
</protein>
<dbReference type="AlphaFoldDB" id="A0AAQ4D7L0"/>
<accession>A0AAQ4D7L0</accession>
<reference evidence="1 2" key="1">
    <citation type="journal article" date="2023" name="Arcadia Sci">
        <title>De novo assembly of a long-read Amblyomma americanum tick genome.</title>
        <authorList>
            <person name="Chou S."/>
            <person name="Poskanzer K.E."/>
            <person name="Rollins M."/>
            <person name="Thuy-Boun P.S."/>
        </authorList>
    </citation>
    <scope>NUCLEOTIDE SEQUENCE [LARGE SCALE GENOMIC DNA]</scope>
    <source>
        <strain evidence="1">F_SG_1</strain>
        <tissue evidence="1">Salivary glands</tissue>
    </source>
</reference>
<organism evidence="1 2">
    <name type="scientific">Amblyomma americanum</name>
    <name type="common">Lone star tick</name>
    <dbReference type="NCBI Taxonomy" id="6943"/>
    <lineage>
        <taxon>Eukaryota</taxon>
        <taxon>Metazoa</taxon>
        <taxon>Ecdysozoa</taxon>
        <taxon>Arthropoda</taxon>
        <taxon>Chelicerata</taxon>
        <taxon>Arachnida</taxon>
        <taxon>Acari</taxon>
        <taxon>Parasitiformes</taxon>
        <taxon>Ixodida</taxon>
        <taxon>Ixodoidea</taxon>
        <taxon>Ixodidae</taxon>
        <taxon>Amblyomminae</taxon>
        <taxon>Amblyomma</taxon>
    </lineage>
</organism>
<keyword evidence="2" id="KW-1185">Reference proteome</keyword>
<comment type="caution">
    <text evidence="1">The sequence shown here is derived from an EMBL/GenBank/DDBJ whole genome shotgun (WGS) entry which is preliminary data.</text>
</comment>
<evidence type="ECO:0000313" key="1">
    <source>
        <dbReference type="EMBL" id="KAK8758450.1"/>
    </source>
</evidence>